<name>A0A6L7G7N0_9RHOB</name>
<dbReference type="SUPFAM" id="SSF53850">
    <property type="entry name" value="Periplasmic binding protein-like II"/>
    <property type="match status" value="1"/>
</dbReference>
<dbReference type="GO" id="GO:0003700">
    <property type="term" value="F:DNA-binding transcription factor activity"/>
    <property type="evidence" value="ECO:0007669"/>
    <property type="project" value="InterPro"/>
</dbReference>
<accession>A0A6L7G7N0</accession>
<dbReference type="RefSeq" id="WP_160896049.1">
    <property type="nucleotide sequence ID" value="NZ_WUMU01000022.1"/>
</dbReference>
<dbReference type="PANTHER" id="PTHR30537">
    <property type="entry name" value="HTH-TYPE TRANSCRIPTIONAL REGULATOR"/>
    <property type="match status" value="1"/>
</dbReference>
<dbReference type="CDD" id="cd08422">
    <property type="entry name" value="PBP2_CrgA_like"/>
    <property type="match status" value="1"/>
</dbReference>
<dbReference type="Gene3D" id="3.40.190.290">
    <property type="match status" value="1"/>
</dbReference>
<protein>
    <submittedName>
        <fullName evidence="6">LysR family transcriptional regulator</fullName>
    </submittedName>
</protein>
<keyword evidence="2" id="KW-0805">Transcription regulation</keyword>
<dbReference type="FunFam" id="1.10.10.10:FF:000001">
    <property type="entry name" value="LysR family transcriptional regulator"/>
    <property type="match status" value="1"/>
</dbReference>
<evidence type="ECO:0000313" key="6">
    <source>
        <dbReference type="EMBL" id="MXN19929.1"/>
    </source>
</evidence>
<dbReference type="Pfam" id="PF03466">
    <property type="entry name" value="LysR_substrate"/>
    <property type="match status" value="1"/>
</dbReference>
<gene>
    <name evidence="6" type="ORF">GR170_19010</name>
</gene>
<evidence type="ECO:0000256" key="1">
    <source>
        <dbReference type="ARBA" id="ARBA00009437"/>
    </source>
</evidence>
<dbReference type="SUPFAM" id="SSF46785">
    <property type="entry name" value="Winged helix' DNA-binding domain"/>
    <property type="match status" value="1"/>
</dbReference>
<sequence>MDTIALRTYALIVEEGSFSAAADRLGISRSMCSKHINDIEANLGARLLTRTTRSVKPTGIGLDYYAKVRKILDLLDEANESVKTETNTAAGRLKIGAPVSYTLSILRPHLVRFMRDYPAIQLEVSLDDKLHDMISEGYDAVIRVGELEDTSMHARQFHHVSTHVVASPGYLEENGTPEVPSDLSHHRTLYYANMRGAGTWPFKRGEELFYQKIHPVFSANNGELIATAALDGLGIAFLPDFLVREHIQEGRLKALLCEYSLPDIPISVVYPSRRNASAALKAFIDFCAPRAKSS</sequence>
<dbReference type="PROSITE" id="PS50931">
    <property type="entry name" value="HTH_LYSR"/>
    <property type="match status" value="1"/>
</dbReference>
<dbReference type="InterPro" id="IPR005119">
    <property type="entry name" value="LysR_subst-bd"/>
</dbReference>
<dbReference type="Gene3D" id="1.10.10.10">
    <property type="entry name" value="Winged helix-like DNA-binding domain superfamily/Winged helix DNA-binding domain"/>
    <property type="match status" value="1"/>
</dbReference>
<keyword evidence="7" id="KW-1185">Reference proteome</keyword>
<organism evidence="6 7">
    <name type="scientific">Pseudooceanicola albus</name>
    <dbReference type="NCBI Taxonomy" id="2692189"/>
    <lineage>
        <taxon>Bacteria</taxon>
        <taxon>Pseudomonadati</taxon>
        <taxon>Pseudomonadota</taxon>
        <taxon>Alphaproteobacteria</taxon>
        <taxon>Rhodobacterales</taxon>
        <taxon>Paracoccaceae</taxon>
        <taxon>Pseudooceanicola</taxon>
    </lineage>
</organism>
<feature type="domain" description="HTH lysR-type" evidence="5">
    <location>
        <begin position="1"/>
        <end position="58"/>
    </location>
</feature>
<dbReference type="PANTHER" id="PTHR30537:SF5">
    <property type="entry name" value="HTH-TYPE TRANSCRIPTIONAL ACTIVATOR TTDR-RELATED"/>
    <property type="match status" value="1"/>
</dbReference>
<evidence type="ECO:0000259" key="5">
    <source>
        <dbReference type="PROSITE" id="PS50931"/>
    </source>
</evidence>
<comment type="caution">
    <text evidence="6">The sequence shown here is derived from an EMBL/GenBank/DDBJ whole genome shotgun (WGS) entry which is preliminary data.</text>
</comment>
<dbReference type="InterPro" id="IPR000847">
    <property type="entry name" value="LysR_HTH_N"/>
</dbReference>
<dbReference type="InterPro" id="IPR036388">
    <property type="entry name" value="WH-like_DNA-bd_sf"/>
</dbReference>
<keyword evidence="4" id="KW-0804">Transcription</keyword>
<dbReference type="Pfam" id="PF00126">
    <property type="entry name" value="HTH_1"/>
    <property type="match status" value="1"/>
</dbReference>
<dbReference type="InterPro" id="IPR036390">
    <property type="entry name" value="WH_DNA-bd_sf"/>
</dbReference>
<dbReference type="InterPro" id="IPR058163">
    <property type="entry name" value="LysR-type_TF_proteobact-type"/>
</dbReference>
<evidence type="ECO:0000313" key="7">
    <source>
        <dbReference type="Proteomes" id="UP000477911"/>
    </source>
</evidence>
<dbReference type="AlphaFoldDB" id="A0A6L7G7N0"/>
<dbReference type="Proteomes" id="UP000477911">
    <property type="component" value="Unassembled WGS sequence"/>
</dbReference>
<dbReference type="GO" id="GO:0003677">
    <property type="term" value="F:DNA binding"/>
    <property type="evidence" value="ECO:0007669"/>
    <property type="project" value="UniProtKB-KW"/>
</dbReference>
<evidence type="ECO:0000256" key="2">
    <source>
        <dbReference type="ARBA" id="ARBA00023015"/>
    </source>
</evidence>
<comment type="similarity">
    <text evidence="1">Belongs to the LysR transcriptional regulatory family.</text>
</comment>
<evidence type="ECO:0000256" key="4">
    <source>
        <dbReference type="ARBA" id="ARBA00023163"/>
    </source>
</evidence>
<reference evidence="6 7" key="1">
    <citation type="submission" date="2019-12" db="EMBL/GenBank/DDBJ databases">
        <authorList>
            <person name="Li M."/>
        </authorList>
    </citation>
    <scope>NUCLEOTIDE SEQUENCE [LARGE SCALE GENOMIC DNA]</scope>
    <source>
        <strain evidence="6 7">GBMRC 2024</strain>
    </source>
</reference>
<proteinExistence type="inferred from homology"/>
<dbReference type="EMBL" id="WUMU01000022">
    <property type="protein sequence ID" value="MXN19929.1"/>
    <property type="molecule type" value="Genomic_DNA"/>
</dbReference>
<evidence type="ECO:0000256" key="3">
    <source>
        <dbReference type="ARBA" id="ARBA00023125"/>
    </source>
</evidence>
<keyword evidence="3" id="KW-0238">DNA-binding</keyword>